<evidence type="ECO:0000256" key="2">
    <source>
        <dbReference type="ARBA" id="ARBA00009677"/>
    </source>
</evidence>
<evidence type="ECO:0000259" key="6">
    <source>
        <dbReference type="Pfam" id="PF00460"/>
    </source>
</evidence>
<evidence type="ECO:0000313" key="10">
    <source>
        <dbReference type="EMBL" id="AKJ30350.1"/>
    </source>
</evidence>
<dbReference type="NCBIfam" id="TIGR03506">
    <property type="entry name" value="FlgEFG_subfam"/>
    <property type="match status" value="1"/>
</dbReference>
<dbReference type="GO" id="GO:0009424">
    <property type="term" value="C:bacterial-type flagellum hook"/>
    <property type="evidence" value="ECO:0007669"/>
    <property type="project" value="TreeGrafter"/>
</dbReference>
<dbReference type="InterPro" id="IPR053967">
    <property type="entry name" value="LlgE_F_G-like_D1"/>
</dbReference>
<feature type="domain" description="Flagellar basal body rod protein N-terminal" evidence="6">
    <location>
        <begin position="4"/>
        <end position="33"/>
    </location>
</feature>
<evidence type="ECO:0000256" key="1">
    <source>
        <dbReference type="ARBA" id="ARBA00004117"/>
    </source>
</evidence>
<dbReference type="PATRIC" id="fig|413882.6.peg.3824"/>
<dbReference type="Pfam" id="PF22692">
    <property type="entry name" value="LlgE_F_G_D1"/>
    <property type="match status" value="1"/>
</dbReference>
<dbReference type="InterPro" id="IPR010930">
    <property type="entry name" value="Flg_bb/hook_C_dom"/>
</dbReference>
<dbReference type="InterPro" id="IPR011491">
    <property type="entry name" value="FlgE_D2"/>
</dbReference>
<accession>A0A0G3BV11</accession>
<dbReference type="InterPro" id="IPR001444">
    <property type="entry name" value="Flag_bb_rod_N"/>
</dbReference>
<dbReference type="InterPro" id="IPR020013">
    <property type="entry name" value="Flagellar_FlgE/F/G"/>
</dbReference>
<reference evidence="10 11" key="1">
    <citation type="submission" date="2015-05" db="EMBL/GenBank/DDBJ databases">
        <authorList>
            <person name="Tang B."/>
            <person name="Yu Y."/>
        </authorList>
    </citation>
    <scope>NUCLEOTIDE SEQUENCE [LARGE SCALE GENOMIC DNA]</scope>
    <source>
        <strain evidence="10 11">DSM 7029</strain>
    </source>
</reference>
<dbReference type="Proteomes" id="UP000035352">
    <property type="component" value="Chromosome"/>
</dbReference>
<dbReference type="GO" id="GO:0009425">
    <property type="term" value="C:bacterial-type flagellum basal body"/>
    <property type="evidence" value="ECO:0007669"/>
    <property type="project" value="UniProtKB-SubCell"/>
</dbReference>
<feature type="domain" description="Flagellar basal-body/hook protein C-terminal" evidence="7">
    <location>
        <begin position="351"/>
        <end position="393"/>
    </location>
</feature>
<dbReference type="Pfam" id="PF07559">
    <property type="entry name" value="FlgE_D2"/>
    <property type="match status" value="1"/>
</dbReference>
<organism evidence="10 11">
    <name type="scientific">Caldimonas brevitalea</name>
    <dbReference type="NCBI Taxonomy" id="413882"/>
    <lineage>
        <taxon>Bacteria</taxon>
        <taxon>Pseudomonadati</taxon>
        <taxon>Pseudomonadota</taxon>
        <taxon>Betaproteobacteria</taxon>
        <taxon>Burkholderiales</taxon>
        <taxon>Sphaerotilaceae</taxon>
        <taxon>Caldimonas</taxon>
    </lineage>
</organism>
<name>A0A0G3BV11_9BURK</name>
<proteinExistence type="inferred from homology"/>
<evidence type="ECO:0000259" key="7">
    <source>
        <dbReference type="Pfam" id="PF06429"/>
    </source>
</evidence>
<keyword evidence="10" id="KW-0969">Cilium</keyword>
<dbReference type="SUPFAM" id="SSF117143">
    <property type="entry name" value="Flagellar hook protein flgE"/>
    <property type="match status" value="1"/>
</dbReference>
<sequence>MSFEIALSGINAINTQLDTISNNIANSGTYGFKSSRANFAAMVAGTQPTGAEVGSLTQSIETGGGVLNTGRAMDAAIHGRGFFVVRDASGEQLYTRVGVFASDKDGYVVDSAGRKVQGQAAIEGSTTPGPMGDLRVPQGQIAAKASDNLKYVGNLSASWSTPTATPFDRTDPQTFNGSMVSTVHDSLGAQHSITQYFVKTNTNQVTVHYTFDGTDLGTTNVLNFGSDGQMVSPIGAVPLALGTPTGADPMTVDLDYTGTTQFAGEATTTVNGANGNASGTLIGLQIAEDGSVIAQYSNGQKQSVGTLVLATFPNETALTPVSETSWSVSVGSGAALYSAPGTGMAGKLSVGALEQSNVDMTAQLVTLMSAQRNYQANTKVISTHNEMMQSLMQAV</sequence>
<dbReference type="STRING" id="413882.AAW51_3659"/>
<dbReference type="PANTHER" id="PTHR30435:SF1">
    <property type="entry name" value="FLAGELLAR HOOK PROTEIN FLGE"/>
    <property type="match status" value="1"/>
</dbReference>
<comment type="subcellular location">
    <subcellularLocation>
        <location evidence="1 5">Bacterial flagellum basal body</location>
    </subcellularLocation>
</comment>
<dbReference type="InterPro" id="IPR037925">
    <property type="entry name" value="FlgE/F/G-like"/>
</dbReference>
<comment type="similarity">
    <text evidence="2 5">Belongs to the flagella basal body rod proteins family.</text>
</comment>
<evidence type="ECO:0000259" key="8">
    <source>
        <dbReference type="Pfam" id="PF07559"/>
    </source>
</evidence>
<dbReference type="InterPro" id="IPR037058">
    <property type="entry name" value="Falgellar_hook_FlgE_sf"/>
</dbReference>
<evidence type="ECO:0000256" key="3">
    <source>
        <dbReference type="ARBA" id="ARBA00019015"/>
    </source>
</evidence>
<comment type="function">
    <text evidence="5">A flexible structure which links the flagellar filament to the drive apparatus in the basal body.</text>
</comment>
<feature type="domain" description="Flagellar hook protein FlgE D2" evidence="8">
    <location>
        <begin position="154"/>
        <end position="275"/>
    </location>
</feature>
<evidence type="ECO:0000313" key="11">
    <source>
        <dbReference type="Proteomes" id="UP000035352"/>
    </source>
</evidence>
<keyword evidence="10" id="KW-0282">Flagellum</keyword>
<dbReference type="RefSeq" id="WP_047195738.1">
    <property type="nucleotide sequence ID" value="NZ_CP011371.1"/>
</dbReference>
<dbReference type="GO" id="GO:0005829">
    <property type="term" value="C:cytosol"/>
    <property type="evidence" value="ECO:0007669"/>
    <property type="project" value="TreeGrafter"/>
</dbReference>
<dbReference type="Pfam" id="PF00460">
    <property type="entry name" value="Flg_bb_rod"/>
    <property type="match status" value="1"/>
</dbReference>
<dbReference type="Pfam" id="PF06429">
    <property type="entry name" value="Flg_bbr_C"/>
    <property type="match status" value="1"/>
</dbReference>
<dbReference type="KEGG" id="pbh:AAW51_3659"/>
<dbReference type="PANTHER" id="PTHR30435">
    <property type="entry name" value="FLAGELLAR PROTEIN"/>
    <property type="match status" value="1"/>
</dbReference>
<protein>
    <recommendedName>
        <fullName evidence="3 5">Flagellar hook protein FlgE</fullName>
    </recommendedName>
</protein>
<evidence type="ECO:0000259" key="9">
    <source>
        <dbReference type="Pfam" id="PF22692"/>
    </source>
</evidence>
<keyword evidence="10" id="KW-0966">Cell projection</keyword>
<dbReference type="GO" id="GO:0071978">
    <property type="term" value="P:bacterial-type flagellum-dependent swarming motility"/>
    <property type="evidence" value="ECO:0007669"/>
    <property type="project" value="TreeGrafter"/>
</dbReference>
<dbReference type="Gene3D" id="2.60.98.20">
    <property type="entry name" value="Flagellar hook protein FlgE"/>
    <property type="match status" value="1"/>
</dbReference>
<keyword evidence="11" id="KW-1185">Reference proteome</keyword>
<evidence type="ECO:0000256" key="5">
    <source>
        <dbReference type="RuleBase" id="RU362116"/>
    </source>
</evidence>
<dbReference type="OrthoDB" id="8578401at2"/>
<feature type="domain" description="Flagellar hook protein FlgE/F/G-like D1" evidence="9">
    <location>
        <begin position="76"/>
        <end position="124"/>
    </location>
</feature>
<keyword evidence="4 5" id="KW-0975">Bacterial flagellum</keyword>
<gene>
    <name evidence="10" type="primary">flgE</name>
    <name evidence="10" type="ORF">AAW51_3659</name>
</gene>
<evidence type="ECO:0000256" key="4">
    <source>
        <dbReference type="ARBA" id="ARBA00023143"/>
    </source>
</evidence>
<dbReference type="EMBL" id="CP011371">
    <property type="protein sequence ID" value="AKJ30350.1"/>
    <property type="molecule type" value="Genomic_DNA"/>
</dbReference>
<dbReference type="AlphaFoldDB" id="A0A0G3BV11"/>